<gene>
    <name evidence="1" type="primary">M625R</name>
    <name evidence="1" type="ORF">MT325_M625R</name>
</gene>
<dbReference type="Proteomes" id="UP000246715">
    <property type="component" value="Segment"/>
</dbReference>
<reference evidence="1 2" key="1">
    <citation type="journal article" date="2007" name="Virology">
        <title>Sequence and annotation of the 314-kb MT325 and the 321-kb FR483 viruses that infect Chlorella Pbi.</title>
        <authorList>
            <person name="Fitzgerald L.A."/>
            <person name="Graves M.V."/>
            <person name="Li X."/>
            <person name="Feldblyum T."/>
            <person name="Hartigan J."/>
            <person name="Van Etten J.L."/>
        </authorList>
    </citation>
    <scope>NUCLEOTIDE SEQUENCE [LARGE SCALE GENOMIC DNA]</scope>
    <source>
        <strain evidence="1 2">MT325</strain>
    </source>
</reference>
<proteinExistence type="predicted"/>
<protein>
    <submittedName>
        <fullName evidence="1">Uncharacterized protein M625R</fullName>
    </submittedName>
</protein>
<sequence>MYIDKNTLLLFKGVLQLQFYFFHASHSLLGVGFYTGIDNLGPPDVPWLLLNLHGLSGPVNVYVKRPIGLAERSLVTIEPEFL</sequence>
<evidence type="ECO:0000313" key="2">
    <source>
        <dbReference type="Proteomes" id="UP000246715"/>
    </source>
</evidence>
<organismHost>
    <name type="scientific">Paramecium bursaria</name>
    <dbReference type="NCBI Taxonomy" id="74790"/>
</organismHost>
<organism evidence="1 2">
    <name type="scientific">Paramecium bursaria Chlorella virus MT325</name>
    <name type="common">PBCV-MT325</name>
    <dbReference type="NCBI Taxonomy" id="346932"/>
    <lineage>
        <taxon>Viruses</taxon>
        <taxon>Varidnaviria</taxon>
        <taxon>Bamfordvirae</taxon>
        <taxon>Nucleocytoviricota</taxon>
        <taxon>Megaviricetes</taxon>
        <taxon>Algavirales</taxon>
        <taxon>Phycodnaviridae</taxon>
        <taxon>Chlorovirus</taxon>
        <taxon>Chlorovirus conductrix</taxon>
        <taxon>Paramecium bursaria Chlorella virus A1</taxon>
    </lineage>
</organism>
<evidence type="ECO:0000313" key="1">
    <source>
        <dbReference type="EMBL" id="ABT14179.1"/>
    </source>
</evidence>
<dbReference type="EMBL" id="DQ491001">
    <property type="protein sequence ID" value="ABT14179.1"/>
    <property type="molecule type" value="Genomic_DNA"/>
</dbReference>
<accession>A7IV05</accession>
<name>A7IV05_PBCVM</name>